<evidence type="ECO:0000256" key="2">
    <source>
        <dbReference type="SAM" id="MobiDB-lite"/>
    </source>
</evidence>
<dbReference type="InterPro" id="IPR057596">
    <property type="entry name" value="RDRP_core"/>
</dbReference>
<comment type="similarity">
    <text evidence="1">Belongs to the RdRP family.</text>
</comment>
<dbReference type="AlphaFoldDB" id="A0A0C2Z2F6"/>
<keyword evidence="1" id="KW-0696">RNA-directed RNA polymerase</keyword>
<reference evidence="5" key="2">
    <citation type="submission" date="2015-01" db="EMBL/GenBank/DDBJ databases">
        <title>Evolutionary Origins and Diversification of the Mycorrhizal Mutualists.</title>
        <authorList>
            <consortium name="DOE Joint Genome Institute"/>
            <consortium name="Mycorrhizal Genomics Consortium"/>
            <person name="Kohler A."/>
            <person name="Kuo A."/>
            <person name="Nagy L.G."/>
            <person name="Floudas D."/>
            <person name="Copeland A."/>
            <person name="Barry K.W."/>
            <person name="Cichocki N."/>
            <person name="Veneault-Fourrey C."/>
            <person name="LaButti K."/>
            <person name="Lindquist E.A."/>
            <person name="Lipzen A."/>
            <person name="Lundell T."/>
            <person name="Morin E."/>
            <person name="Murat C."/>
            <person name="Riley R."/>
            <person name="Ohm R."/>
            <person name="Sun H."/>
            <person name="Tunlid A."/>
            <person name="Henrissat B."/>
            <person name="Grigoriev I.V."/>
            <person name="Hibbett D.S."/>
            <person name="Martin F."/>
        </authorList>
    </citation>
    <scope>NUCLEOTIDE SEQUENCE [LARGE SCALE GENOMIC DNA]</scope>
    <source>
        <strain evidence="5">h7</strain>
    </source>
</reference>
<organism evidence="4 5">
    <name type="scientific">Hebeloma cylindrosporum</name>
    <dbReference type="NCBI Taxonomy" id="76867"/>
    <lineage>
        <taxon>Eukaryota</taxon>
        <taxon>Fungi</taxon>
        <taxon>Dikarya</taxon>
        <taxon>Basidiomycota</taxon>
        <taxon>Agaricomycotina</taxon>
        <taxon>Agaricomycetes</taxon>
        <taxon>Agaricomycetidae</taxon>
        <taxon>Agaricales</taxon>
        <taxon>Agaricineae</taxon>
        <taxon>Hymenogastraceae</taxon>
        <taxon>Hebeloma</taxon>
    </lineage>
</organism>
<evidence type="ECO:0000256" key="1">
    <source>
        <dbReference type="RuleBase" id="RU363098"/>
    </source>
</evidence>
<gene>
    <name evidence="4" type="ORF">M413DRAFT_61912</name>
</gene>
<feature type="compositionally biased region" description="Polar residues" evidence="2">
    <location>
        <begin position="1"/>
        <end position="10"/>
    </location>
</feature>
<feature type="compositionally biased region" description="Polar residues" evidence="2">
    <location>
        <begin position="19"/>
        <end position="40"/>
    </location>
</feature>
<feature type="domain" description="RDRP core" evidence="3">
    <location>
        <begin position="185"/>
        <end position="804"/>
    </location>
</feature>
<dbReference type="InterPro" id="IPR007855">
    <property type="entry name" value="RDRP"/>
</dbReference>
<dbReference type="EMBL" id="KN831769">
    <property type="protein sequence ID" value="KIM47437.1"/>
    <property type="molecule type" value="Genomic_DNA"/>
</dbReference>
<reference evidence="4 5" key="1">
    <citation type="submission" date="2014-04" db="EMBL/GenBank/DDBJ databases">
        <authorList>
            <consortium name="DOE Joint Genome Institute"/>
            <person name="Kuo A."/>
            <person name="Gay G."/>
            <person name="Dore J."/>
            <person name="Kohler A."/>
            <person name="Nagy L.G."/>
            <person name="Floudas D."/>
            <person name="Copeland A."/>
            <person name="Barry K.W."/>
            <person name="Cichocki N."/>
            <person name="Veneault-Fourrey C."/>
            <person name="LaButti K."/>
            <person name="Lindquist E.A."/>
            <person name="Lipzen A."/>
            <person name="Lundell T."/>
            <person name="Morin E."/>
            <person name="Murat C."/>
            <person name="Sun H."/>
            <person name="Tunlid A."/>
            <person name="Henrissat B."/>
            <person name="Grigoriev I.V."/>
            <person name="Hibbett D.S."/>
            <person name="Martin F."/>
            <person name="Nordberg H.P."/>
            <person name="Cantor M.N."/>
            <person name="Hua S.X."/>
        </authorList>
    </citation>
    <scope>NUCLEOTIDE SEQUENCE [LARGE SCALE GENOMIC DNA]</scope>
    <source>
        <strain evidence="5">h7</strain>
    </source>
</reference>
<keyword evidence="1" id="KW-0808">Transferase</keyword>
<keyword evidence="1" id="KW-0694">RNA-binding</keyword>
<dbReference type="Proteomes" id="UP000053424">
    <property type="component" value="Unassembled WGS sequence"/>
</dbReference>
<dbReference type="PANTHER" id="PTHR23079">
    <property type="entry name" value="RNA-DEPENDENT RNA POLYMERASE"/>
    <property type="match status" value="1"/>
</dbReference>
<proteinExistence type="inferred from homology"/>
<keyword evidence="1" id="KW-0548">Nucleotidyltransferase</keyword>
<dbReference type="HOGENOM" id="CLU_003387_0_0_1"/>
<dbReference type="Pfam" id="PF05183">
    <property type="entry name" value="RdRP"/>
    <property type="match status" value="1"/>
</dbReference>
<comment type="catalytic activity">
    <reaction evidence="1">
        <text>RNA(n) + a ribonucleoside 5'-triphosphate = RNA(n+1) + diphosphate</text>
        <dbReference type="Rhea" id="RHEA:21248"/>
        <dbReference type="Rhea" id="RHEA-COMP:14527"/>
        <dbReference type="Rhea" id="RHEA-COMP:17342"/>
        <dbReference type="ChEBI" id="CHEBI:33019"/>
        <dbReference type="ChEBI" id="CHEBI:61557"/>
        <dbReference type="ChEBI" id="CHEBI:140395"/>
        <dbReference type="EC" id="2.7.7.48"/>
    </reaction>
</comment>
<sequence>MFQVDTSPNVTRRKGQKPYPSSQPATPSRPQLPSATTQKVPESVSWFANSQFGTELEPYFIAHDDEAQQLMDLNRIEWGTQFELARGVSSGAWTWDQIHKHISGLAGNNTKSAYKVQRVLRGGTSSSVQPGDIAVWKELDREQAAIKENRSRGLGLMGEWEGHSEWYGGQIQQLARLVKVDKDYKIVLEPMEKRRSHRLARFYGSRRFLQLRIPDEIRQKENEPMRAFLLKKFILCGRVFVPFHSKEGGLYMVETNENWGRAPQDWCGDQHRIPFHKFINWHNPLEVEKNFNQVISKYATRFALGLSNSVPALEFEEKNIIFIDDLTSSEWPKDQKNPPANMLMTDGCGFLNHAALLKIVKSFRYENLPAGVQGRIDGSKGFWILHPHDNSDEPKIWIRTSQNKIQNRSFDRAHLIFDLLGPSHPSPPAALSQQSIINLFANGVAQETLIRFMEEGLEKVITPLLQWEGRYAMPLLWDAINKCGGISGSRTQRLATSLNRVLGLKGRDWGDEAVEMDVKEPEESEDDLLATYTGRNPYSGAPASLHEYAMELVQANFHPARAELLYEKIKYIMKKAIESSIKKYRIPILESLGAFIVPDPLGVLKEGEIYYRFSRPRTDPRTGLLVHTLEGDVVVGRYPIRLPSDMQKVKAVDRRELDKWPDVVIVSTQGKRSLASLLADGANSFVDELIDIYDPDIVGPFETKPFTSPPDDLMTSFEREIERVEAFCTRAQKLKPRQANEAFQKVLIGNLDDPPKGLYSMMHENASVMHGYGSPVAIRLGYIFATLLDSSKTGHRLKPEVMKSDLGQFGNKESNSSPTPFVNILSLIQEAAYRKGQELLERYEAQRPTHDPKQSLDLDLCKPYRDATDYALKAYQSKIKAFTDEMSRIRTHVKNAFELFKEAALESKAKQESPTKRPRGFSKKKSDQEDTMLASARAYAKPIEDIVLTRDVEQVKASYAYELHQNFAFSVAFRELCHIKALASSGGIVPSVRIFDEGRTFSSSFLRSLELCDKDNLAT</sequence>
<name>A0A0C2Z2F6_HEBCY</name>
<dbReference type="GO" id="GO:0031380">
    <property type="term" value="C:nuclear RNA-directed RNA polymerase complex"/>
    <property type="evidence" value="ECO:0007669"/>
    <property type="project" value="TreeGrafter"/>
</dbReference>
<dbReference type="PANTHER" id="PTHR23079:SF14">
    <property type="entry name" value="RNA-DEPENDENT RNA POLYMERASE"/>
    <property type="match status" value="1"/>
</dbReference>
<dbReference type="GO" id="GO:0030422">
    <property type="term" value="P:siRNA processing"/>
    <property type="evidence" value="ECO:0007669"/>
    <property type="project" value="TreeGrafter"/>
</dbReference>
<accession>A0A0C2Z2F6</accession>
<dbReference type="GO" id="GO:0003968">
    <property type="term" value="F:RNA-directed RNA polymerase activity"/>
    <property type="evidence" value="ECO:0007669"/>
    <property type="project" value="UniProtKB-KW"/>
</dbReference>
<dbReference type="GO" id="GO:0003723">
    <property type="term" value="F:RNA binding"/>
    <property type="evidence" value="ECO:0007669"/>
    <property type="project" value="UniProtKB-KW"/>
</dbReference>
<keyword evidence="5" id="KW-1185">Reference proteome</keyword>
<protein>
    <recommendedName>
        <fullName evidence="1">RNA-dependent RNA polymerase</fullName>
        <ecNumber evidence="1">2.7.7.48</ecNumber>
    </recommendedName>
</protein>
<dbReference type="STRING" id="686832.A0A0C2Z2F6"/>
<evidence type="ECO:0000259" key="3">
    <source>
        <dbReference type="Pfam" id="PF05183"/>
    </source>
</evidence>
<evidence type="ECO:0000313" key="5">
    <source>
        <dbReference type="Proteomes" id="UP000053424"/>
    </source>
</evidence>
<dbReference type="OrthoDB" id="10055769at2759"/>
<feature type="region of interest" description="Disordered" evidence="2">
    <location>
        <begin position="908"/>
        <end position="929"/>
    </location>
</feature>
<dbReference type="EC" id="2.7.7.48" evidence="1"/>
<evidence type="ECO:0000313" key="4">
    <source>
        <dbReference type="EMBL" id="KIM47437.1"/>
    </source>
</evidence>
<feature type="region of interest" description="Disordered" evidence="2">
    <location>
        <begin position="1"/>
        <end position="40"/>
    </location>
</feature>